<evidence type="ECO:0000313" key="1">
    <source>
        <dbReference type="EMBL" id="KKK64005.1"/>
    </source>
</evidence>
<protein>
    <recommendedName>
        <fullName evidence="2">Holliday junction resolvase RuvC</fullName>
    </recommendedName>
</protein>
<dbReference type="InterPro" id="IPR012337">
    <property type="entry name" value="RNaseH-like_sf"/>
</dbReference>
<name>A0A0F8XS30_9ZZZZ</name>
<proteinExistence type="predicted"/>
<dbReference type="AlphaFoldDB" id="A0A0F8XS30"/>
<organism evidence="1">
    <name type="scientific">marine sediment metagenome</name>
    <dbReference type="NCBI Taxonomy" id="412755"/>
    <lineage>
        <taxon>unclassified sequences</taxon>
        <taxon>metagenomes</taxon>
        <taxon>ecological metagenomes</taxon>
    </lineage>
</organism>
<dbReference type="InterPro" id="IPR036397">
    <property type="entry name" value="RNaseH_sf"/>
</dbReference>
<gene>
    <name evidence="1" type="ORF">LCGC14_2988590</name>
</gene>
<dbReference type="EMBL" id="LAZR01061230">
    <property type="protein sequence ID" value="KKK64005.1"/>
    <property type="molecule type" value="Genomic_DNA"/>
</dbReference>
<sequence>MIYLGIDPGLKGAATIVTDSGNVVVQEWTTVLDVYDWLATFTDDHTLAVIEKIGWGAKVSKNAGEWIGMLTALRIPFKEITPKKWQKHFGTFSKEKTRRKNELKQIAQQLHPDIKWTHATAAAFLIATYCREVAWK</sequence>
<reference evidence="1" key="1">
    <citation type="journal article" date="2015" name="Nature">
        <title>Complex archaea that bridge the gap between prokaryotes and eukaryotes.</title>
        <authorList>
            <person name="Spang A."/>
            <person name="Saw J.H."/>
            <person name="Jorgensen S.L."/>
            <person name="Zaremba-Niedzwiedzka K."/>
            <person name="Martijn J."/>
            <person name="Lind A.E."/>
            <person name="van Eijk R."/>
            <person name="Schleper C."/>
            <person name="Guy L."/>
            <person name="Ettema T.J."/>
        </authorList>
    </citation>
    <scope>NUCLEOTIDE SEQUENCE</scope>
</reference>
<comment type="caution">
    <text evidence="1">The sequence shown here is derived from an EMBL/GenBank/DDBJ whole genome shotgun (WGS) entry which is preliminary data.</text>
</comment>
<dbReference type="Gene3D" id="3.30.420.10">
    <property type="entry name" value="Ribonuclease H-like superfamily/Ribonuclease H"/>
    <property type="match status" value="1"/>
</dbReference>
<accession>A0A0F8XS30</accession>
<dbReference type="GO" id="GO:0003676">
    <property type="term" value="F:nucleic acid binding"/>
    <property type="evidence" value="ECO:0007669"/>
    <property type="project" value="InterPro"/>
</dbReference>
<evidence type="ECO:0008006" key="2">
    <source>
        <dbReference type="Google" id="ProtNLM"/>
    </source>
</evidence>
<dbReference type="SUPFAM" id="SSF53098">
    <property type="entry name" value="Ribonuclease H-like"/>
    <property type="match status" value="1"/>
</dbReference>